<dbReference type="AlphaFoldDB" id="A0A7Y6A6Y6"/>
<sequence>MRRQLLDPVADVSATDVVRALGAVAAQSDATTELALGARQLRPRPGELVHAISDGMLVRTFAFRGAVHVATPEDAGVFLALRASSRMWELPSWQTYYGLTPSDWPAFRQAVRDALADGPLTPDDLGETLTAEPAFRHLQKVFADNPWTLLKALAWQGDLCFGPARDGQATLQRLDGNPGWSGLVEVDVAGPRAVESYVRAYGPTTPAHLQYWLGEGLGVRRGHLRTWIAGLGEQLASVEVEGEPALVLREDVEELTAAGPSTTVRLLPRYDQWVLGPGTADPHVVPVAQRAAISRGANLAVVGGVVRGTWSQSDDEVAVAWFEDAPARAAVEREVERLSTVIGRPLRLVADPR</sequence>
<dbReference type="Proteomes" id="UP000565724">
    <property type="component" value="Unassembled WGS sequence"/>
</dbReference>
<comment type="caution">
    <text evidence="1">The sequence shown here is derived from an EMBL/GenBank/DDBJ whole genome shotgun (WGS) entry which is preliminary data.</text>
</comment>
<gene>
    <name evidence="1" type="ORF">HP550_21520</name>
</gene>
<dbReference type="Pfam" id="PF06224">
    <property type="entry name" value="AlkZ-like"/>
    <property type="match status" value="1"/>
</dbReference>
<evidence type="ECO:0008006" key="3">
    <source>
        <dbReference type="Google" id="ProtNLM"/>
    </source>
</evidence>
<name>A0A7Y6A6Y6_9CELL</name>
<dbReference type="EMBL" id="JABMCI010000071">
    <property type="protein sequence ID" value="NUU19832.1"/>
    <property type="molecule type" value="Genomic_DNA"/>
</dbReference>
<keyword evidence="2" id="KW-1185">Reference proteome</keyword>
<dbReference type="PANTHER" id="PTHR38479:SF2">
    <property type="entry name" value="WINGED HELIX DNA-BINDING DOMAIN-CONTAINING PROTEIN"/>
    <property type="match status" value="1"/>
</dbReference>
<dbReference type="InterPro" id="IPR009351">
    <property type="entry name" value="AlkZ-like"/>
</dbReference>
<organism evidence="1 2">
    <name type="scientific">Cellulomonas humilata</name>
    <dbReference type="NCBI Taxonomy" id="144055"/>
    <lineage>
        <taxon>Bacteria</taxon>
        <taxon>Bacillati</taxon>
        <taxon>Actinomycetota</taxon>
        <taxon>Actinomycetes</taxon>
        <taxon>Micrococcales</taxon>
        <taxon>Cellulomonadaceae</taxon>
        <taxon>Cellulomonas</taxon>
    </lineage>
</organism>
<proteinExistence type="predicted"/>
<reference evidence="1 2" key="1">
    <citation type="submission" date="2020-05" db="EMBL/GenBank/DDBJ databases">
        <title>Genome Sequencing of Type Strains.</title>
        <authorList>
            <person name="Lemaire J.F."/>
            <person name="Inderbitzin P."/>
            <person name="Gregorio O.A."/>
            <person name="Collins S.B."/>
            <person name="Wespe N."/>
            <person name="Knight-Connoni V."/>
        </authorList>
    </citation>
    <scope>NUCLEOTIDE SEQUENCE [LARGE SCALE GENOMIC DNA]</scope>
    <source>
        <strain evidence="1 2">ATCC 25174</strain>
    </source>
</reference>
<evidence type="ECO:0000313" key="1">
    <source>
        <dbReference type="EMBL" id="NUU19832.1"/>
    </source>
</evidence>
<protein>
    <recommendedName>
        <fullName evidence="3">Winged helix DNA-binding domain-containing protein</fullName>
    </recommendedName>
</protein>
<evidence type="ECO:0000313" key="2">
    <source>
        <dbReference type="Proteomes" id="UP000565724"/>
    </source>
</evidence>
<accession>A0A7Y6A6Y6</accession>
<dbReference type="PANTHER" id="PTHR38479">
    <property type="entry name" value="LMO0824 PROTEIN"/>
    <property type="match status" value="1"/>
</dbReference>